<dbReference type="Pfam" id="PF01000">
    <property type="entry name" value="RNA_pol_A_bac"/>
    <property type="match status" value="1"/>
</dbReference>
<comment type="caution">
    <text evidence="8">The sequence shown here is derived from an EMBL/GenBank/DDBJ whole genome shotgun (WGS) entry which is preliminary data.</text>
</comment>
<dbReference type="PANTHER" id="PTHR11800">
    <property type="entry name" value="DNA-DIRECTED RNA POLYMERASE"/>
    <property type="match status" value="1"/>
</dbReference>
<dbReference type="STRING" id="45235.A0A2K3QGB3"/>
<evidence type="ECO:0000313" key="9">
    <source>
        <dbReference type="Proteomes" id="UP000236621"/>
    </source>
</evidence>
<dbReference type="FunFam" id="2.170.120.12:FF:000003">
    <property type="entry name" value="Dna-directed rna polymerases i and iii subunit"/>
    <property type="match status" value="1"/>
</dbReference>
<dbReference type="InterPro" id="IPR036603">
    <property type="entry name" value="RBP11-like"/>
</dbReference>
<dbReference type="PANTHER" id="PTHR11800:SF13">
    <property type="entry name" value="DNA-DIRECTED RNA POLYMERASES I AND III SUBUNIT RPAC1"/>
    <property type="match status" value="1"/>
</dbReference>
<dbReference type="GO" id="GO:0003899">
    <property type="term" value="F:DNA-directed RNA polymerase activity"/>
    <property type="evidence" value="ECO:0007669"/>
    <property type="project" value="InterPro"/>
</dbReference>
<evidence type="ECO:0000256" key="3">
    <source>
        <dbReference type="ARBA" id="ARBA00022478"/>
    </source>
</evidence>
<dbReference type="InterPro" id="IPR036643">
    <property type="entry name" value="RNApol_insert_sf"/>
</dbReference>
<evidence type="ECO:0000259" key="7">
    <source>
        <dbReference type="SMART" id="SM00662"/>
    </source>
</evidence>
<reference evidence="8 9" key="1">
    <citation type="submission" date="2017-08" db="EMBL/GenBank/DDBJ databases">
        <title>Harnessing the power of phylogenomics to disentangle the directionality and signatures of interkingdom host jumping in the parasitic fungal genus Tolypocladium.</title>
        <authorList>
            <person name="Quandt C.A."/>
            <person name="Patterson W."/>
            <person name="Spatafora J.W."/>
        </authorList>
    </citation>
    <scope>NUCLEOTIDE SEQUENCE [LARGE SCALE GENOMIC DNA]</scope>
    <source>
        <strain evidence="8 9">CBS 113982</strain>
    </source>
</reference>
<dbReference type="InterPro" id="IPR011262">
    <property type="entry name" value="DNA-dir_RNA_pol_insert"/>
</dbReference>
<dbReference type="EMBL" id="NRSZ01000530">
    <property type="protein sequence ID" value="PNY26588.1"/>
    <property type="molecule type" value="Genomic_DNA"/>
</dbReference>
<protein>
    <recommendedName>
        <fullName evidence="2">DNA-directed RNA polymerases I and III subunit RPAC1</fullName>
    </recommendedName>
</protein>
<dbReference type="Proteomes" id="UP000236621">
    <property type="component" value="Unassembled WGS sequence"/>
</dbReference>
<keyword evidence="4" id="KW-0804">Transcription</keyword>
<keyword evidence="5" id="KW-0539">Nucleus</keyword>
<dbReference type="InterPro" id="IPR011263">
    <property type="entry name" value="DNA-dir_RNA_pol_RpoA/D/Rpb3"/>
</dbReference>
<dbReference type="InterPro" id="IPR033901">
    <property type="entry name" value="RNAPI/III_AC40"/>
</dbReference>
<evidence type="ECO:0000256" key="2">
    <source>
        <dbReference type="ARBA" id="ARBA00022083"/>
    </source>
</evidence>
<dbReference type="SMART" id="SM00662">
    <property type="entry name" value="RPOLD"/>
    <property type="match status" value="1"/>
</dbReference>
<dbReference type="NCBIfam" id="NF001988">
    <property type="entry name" value="PRK00783.1"/>
    <property type="match status" value="1"/>
</dbReference>
<dbReference type="GO" id="GO:0005666">
    <property type="term" value="C:RNA polymerase III complex"/>
    <property type="evidence" value="ECO:0007669"/>
    <property type="project" value="TreeGrafter"/>
</dbReference>
<dbReference type="Gene3D" id="2.170.120.12">
    <property type="entry name" value="DNA-directed RNA polymerase, insert domain"/>
    <property type="match status" value="1"/>
</dbReference>
<keyword evidence="3 8" id="KW-0240">DNA-directed RNA polymerase</keyword>
<dbReference type="GO" id="GO:0006351">
    <property type="term" value="P:DNA-templated transcription"/>
    <property type="evidence" value="ECO:0007669"/>
    <property type="project" value="InterPro"/>
</dbReference>
<dbReference type="HAMAP" id="MF_00320">
    <property type="entry name" value="RNApol_arch_Rpo3"/>
    <property type="match status" value="1"/>
</dbReference>
<gene>
    <name evidence="8" type="ORF">TCAP_03485</name>
</gene>
<dbReference type="SUPFAM" id="SSF56553">
    <property type="entry name" value="Insert subdomain of RNA polymerase alpha subunit"/>
    <property type="match status" value="1"/>
</dbReference>
<dbReference type="GO" id="GO:0055029">
    <property type="term" value="C:nuclear DNA-directed RNA polymerase complex"/>
    <property type="evidence" value="ECO:0007669"/>
    <property type="project" value="UniProtKB-ARBA"/>
</dbReference>
<dbReference type="Pfam" id="PF01193">
    <property type="entry name" value="RNA_pol_L"/>
    <property type="match status" value="1"/>
</dbReference>
<dbReference type="InterPro" id="IPR001514">
    <property type="entry name" value="DNA-dir_RNA_pol_30-40kDasu_CS"/>
</dbReference>
<feature type="non-terminal residue" evidence="8">
    <location>
        <position position="1"/>
    </location>
</feature>
<feature type="domain" description="DNA-directed RNA polymerase RpoA/D/Rpb3-type" evidence="7">
    <location>
        <begin position="101"/>
        <end position="406"/>
    </location>
</feature>
<evidence type="ECO:0000313" key="8">
    <source>
        <dbReference type="EMBL" id="PNY26588.1"/>
    </source>
</evidence>
<sequence length="412" mass="45959">HLLSTTAEGHCRNPPTLTNNIFPPPCRLAPIMAPAPQAAWKHPPSAEELERRNTVGIDKETVTHVTSTDYPGHVPGEDMAFTIDRFRSAFSVSFHLNEPNNASFSLVGLDASLANAFRRILISEIPTVAVENVYIENNTSVIQDEVLAHRLGLIPFKGSRVGLHDFLKWHEKPEAGEDPYARCFDWNTVRLELNVTCTVNKDAAADETDPTKAYHNAHVYAKDIVFVPTGRQAEYFSGEDAIRPVNPDILIAKLRPRQTIDLSMHMHKGIGSDHAKFSPVATASYRLMPTIHILKPILGDDAKKFARCFPEGVISLQTVTKKEASQAGSGYEGHAGAVKAVVKDAMRDTVSRECLRHPEFEGKVKLGRRRDHFIFSIESTGQWDSDELFLEAVKHLKVKCMRLEQQVINMAR</sequence>
<evidence type="ECO:0000256" key="4">
    <source>
        <dbReference type="ARBA" id="ARBA00023163"/>
    </source>
</evidence>
<dbReference type="SUPFAM" id="SSF55257">
    <property type="entry name" value="RBP11-like subunits of RNA polymerase"/>
    <property type="match status" value="1"/>
</dbReference>
<dbReference type="InterPro" id="IPR050518">
    <property type="entry name" value="Rpo3/RPB3_RNA_Pol_subunit"/>
</dbReference>
<accession>A0A2K3QGB3</accession>
<dbReference type="PROSITE" id="PS00446">
    <property type="entry name" value="RNA_POL_D_30KD"/>
    <property type="match status" value="1"/>
</dbReference>
<dbReference type="GO" id="GO:0046983">
    <property type="term" value="F:protein dimerization activity"/>
    <property type="evidence" value="ECO:0007669"/>
    <property type="project" value="InterPro"/>
</dbReference>
<evidence type="ECO:0000256" key="6">
    <source>
        <dbReference type="ARBA" id="ARBA00025804"/>
    </source>
</evidence>
<evidence type="ECO:0000256" key="1">
    <source>
        <dbReference type="ARBA" id="ARBA00004123"/>
    </source>
</evidence>
<evidence type="ECO:0000256" key="5">
    <source>
        <dbReference type="ARBA" id="ARBA00023242"/>
    </source>
</evidence>
<dbReference type="Gene3D" id="3.30.1360.10">
    <property type="entry name" value="RNA polymerase, RBP11-like subunit"/>
    <property type="match status" value="1"/>
</dbReference>
<dbReference type="AlphaFoldDB" id="A0A2K3QGB3"/>
<proteinExistence type="inferred from homology"/>
<dbReference type="OrthoDB" id="270173at2759"/>
<keyword evidence="9" id="KW-1185">Reference proteome</keyword>
<organism evidence="8 9">
    <name type="scientific">Tolypocladium capitatum</name>
    <dbReference type="NCBI Taxonomy" id="45235"/>
    <lineage>
        <taxon>Eukaryota</taxon>
        <taxon>Fungi</taxon>
        <taxon>Dikarya</taxon>
        <taxon>Ascomycota</taxon>
        <taxon>Pezizomycotina</taxon>
        <taxon>Sordariomycetes</taxon>
        <taxon>Hypocreomycetidae</taxon>
        <taxon>Hypocreales</taxon>
        <taxon>Ophiocordycipitaceae</taxon>
        <taxon>Tolypocladium</taxon>
    </lineage>
</organism>
<comment type="similarity">
    <text evidence="6">Belongs to the archaeal Rpo3/eukaryotic RPB3 RNA polymerase subunit family.</text>
</comment>
<dbReference type="InterPro" id="IPR022842">
    <property type="entry name" value="RNAP_Rpo3/Rpb3/RPAC1"/>
</dbReference>
<comment type="subcellular location">
    <subcellularLocation>
        <location evidence="1">Nucleus</location>
    </subcellularLocation>
</comment>
<dbReference type="CDD" id="cd07032">
    <property type="entry name" value="RNAP_I_II_AC40"/>
    <property type="match status" value="1"/>
</dbReference>
<dbReference type="GO" id="GO:0003677">
    <property type="term" value="F:DNA binding"/>
    <property type="evidence" value="ECO:0007669"/>
    <property type="project" value="InterPro"/>
</dbReference>
<name>A0A2K3QGB3_9HYPO</name>
<dbReference type="GO" id="GO:0005736">
    <property type="term" value="C:RNA polymerase I complex"/>
    <property type="evidence" value="ECO:0007669"/>
    <property type="project" value="TreeGrafter"/>
</dbReference>